<evidence type="ECO:0000256" key="1">
    <source>
        <dbReference type="PROSITE-ProRule" id="PRU00221"/>
    </source>
</evidence>
<dbReference type="Proteomes" id="UP000603227">
    <property type="component" value="Unassembled WGS sequence"/>
</dbReference>
<feature type="repeat" description="WD" evidence="1">
    <location>
        <begin position="1086"/>
        <end position="1113"/>
    </location>
</feature>
<keyword evidence="4" id="KW-1185">Reference proteome</keyword>
<dbReference type="PROSITE" id="PS50082">
    <property type="entry name" value="WD_REPEATS_2"/>
    <property type="match status" value="2"/>
</dbReference>
<dbReference type="Gene3D" id="2.130.10.10">
    <property type="entry name" value="YVTN repeat-like/Quinoprotein amine dehydrogenase"/>
    <property type="match status" value="4"/>
</dbReference>
<dbReference type="InterPro" id="IPR027417">
    <property type="entry name" value="P-loop_NTPase"/>
</dbReference>
<dbReference type="SUPFAM" id="SSF52540">
    <property type="entry name" value="P-loop containing nucleoside triphosphate hydrolases"/>
    <property type="match status" value="1"/>
</dbReference>
<evidence type="ECO:0000313" key="3">
    <source>
        <dbReference type="EMBL" id="GHE44607.1"/>
    </source>
</evidence>
<dbReference type="InterPro" id="IPR049052">
    <property type="entry name" value="nSTAND1"/>
</dbReference>
<dbReference type="Pfam" id="PF20703">
    <property type="entry name" value="nSTAND1"/>
    <property type="match status" value="1"/>
</dbReference>
<feature type="repeat" description="WD" evidence="1">
    <location>
        <begin position="1131"/>
        <end position="1172"/>
    </location>
</feature>
<name>A0A919DHD3_9ACTN</name>
<gene>
    <name evidence="3" type="ORF">GCM10017771_64790</name>
</gene>
<dbReference type="SMART" id="SM00530">
    <property type="entry name" value="HTH_XRE"/>
    <property type="match status" value="1"/>
</dbReference>
<protein>
    <recommendedName>
        <fullName evidence="2">HTH cro/C1-type domain-containing protein</fullName>
    </recommendedName>
</protein>
<comment type="caution">
    <text evidence="3">The sequence shown here is derived from an EMBL/GenBank/DDBJ whole genome shotgun (WGS) entry which is preliminary data.</text>
</comment>
<keyword evidence="1" id="KW-0853">WD repeat</keyword>
<dbReference type="CDD" id="cd00093">
    <property type="entry name" value="HTH_XRE"/>
    <property type="match status" value="1"/>
</dbReference>
<evidence type="ECO:0000313" key="4">
    <source>
        <dbReference type="Proteomes" id="UP000603227"/>
    </source>
</evidence>
<dbReference type="InterPro" id="IPR011047">
    <property type="entry name" value="Quinoprotein_ADH-like_sf"/>
</dbReference>
<dbReference type="EMBL" id="BNAT01000028">
    <property type="protein sequence ID" value="GHE44607.1"/>
    <property type="molecule type" value="Genomic_DNA"/>
</dbReference>
<feature type="domain" description="HTH cro/C1-type" evidence="2">
    <location>
        <begin position="14"/>
        <end position="70"/>
    </location>
</feature>
<dbReference type="PANTHER" id="PTHR19879">
    <property type="entry name" value="TRANSCRIPTION INITIATION FACTOR TFIID"/>
    <property type="match status" value="1"/>
</dbReference>
<sequence length="1245" mass="134667">MDPEAGPVQRLAHELRELRQAVGSPSYRAMAKKAGFAPTTLSQAAAGERLPSWSVVEGYVRACEGDPADWEPRWQEAEAATTGAVREEEADAAAPYLGLARFEPEDRHLFFGRDRMVEDLRRIVCDQRLAVLFGSSGSGKSSLLRAGLIPRLREAMAEHGHPAVLRVFTPGARPAETYGRLLAPAEDEPESWVVVDQFEEVFTLCRDTGERARFIEMLLSARDPDRRLKVLISVRADFYARCAEHRDLADALCRAGLLLGPMTADELREAVVKPAQEVGLLVERELTTRIVEEVDGQPGGLPMLSHALLETWRRRKSRLLTLAAYEAAGGVRGAIAATAEEVYGQLTADQARTARHLLLRMVEPGHGTTPDTRRPLTRTELQDYPNPDVRLVVDRLARARLVTADEDGVQLAHEALITCWPRLSEWIEEDRERLRHHRRLTAVAHAWQEHGRDPGALYRGNALTRAEKLFPDGDLLTATEQAFLTAALDARDAEQRAATRTARRSRALLTALSAVLATALVVGLTAWSQHLDNERQATDTAARRIASVADGLRTTDPRTAMLLGVAAWRVSPLPESRRALLGSLAQPEQDAFTDPAPGAESGGFLTDSGRTLLSAVSGRWMTWDVNTHKKTGTGRLPQGDVVAAAPDGRVLAVSQPDGVRLWDTRAGRWTGDSNPMPLWTRVEIGSGALVQESDDERVRVRSVDDGSVLFETRSPGVVAPALSADGRLVAVCPADGTPQVWDVTSHRRLLGEWGDTSGLCTSTDGLTGVTYAGTTMSLSASGDRLLTVSSAGVLVWNTRTGRQVAELSESGVQQTALSGDGAFLATADGREVRVWRLSVPDTPVFRHDLNNQRPYGGLAWDPSRPVLRYLEGGTVHSLDVTAAVTSAWQDRPFDKLLLSPDGHTLATAQRSRSRYTFQIRSTRDGHVLRTLPAPTLPVSRDPRRPVVAADTLPLMAFDADGTMFAYGVSAPVSQASPQRLAVWDVRHGRARAEVDLATVATGPVLTLALGPSGRTVYAGRDQRSGVLGTEVWDTARARRTRVLTGPADVTGLALAVRPDGRLLVMGNRRATLPSGPVTDRDLVLDDEVTALAFSADGSRLAAGGVTGRVALWDGRLRQRAGILPNVFPAPLGPTPESVGAVALSPDRRTLAVGGTAGTLQLWDTETQQPLGEPLTTPGDAVASLSFSPDGKTLYAAGAHVPLQRYVVDPGRAVAEVCARAGRAELTRAQWRTYVGAVPYRKVCDE</sequence>
<dbReference type="SUPFAM" id="SSF50998">
    <property type="entry name" value="Quinoprotein alcohol dehydrogenase-like"/>
    <property type="match status" value="1"/>
</dbReference>
<dbReference type="InterPro" id="IPR001387">
    <property type="entry name" value="Cro/C1-type_HTH"/>
</dbReference>
<dbReference type="InterPro" id="IPR001680">
    <property type="entry name" value="WD40_rpt"/>
</dbReference>
<evidence type="ECO:0000259" key="2">
    <source>
        <dbReference type="SMART" id="SM00530"/>
    </source>
</evidence>
<accession>A0A919DHD3</accession>
<reference evidence="3" key="2">
    <citation type="submission" date="2020-09" db="EMBL/GenBank/DDBJ databases">
        <authorList>
            <person name="Sun Q."/>
            <person name="Zhou Y."/>
        </authorList>
    </citation>
    <scope>NUCLEOTIDE SEQUENCE</scope>
    <source>
        <strain evidence="3">CGMCC 4.7403</strain>
    </source>
</reference>
<dbReference type="InterPro" id="IPR036322">
    <property type="entry name" value="WD40_repeat_dom_sf"/>
</dbReference>
<proteinExistence type="predicted"/>
<dbReference type="Pfam" id="PF00400">
    <property type="entry name" value="WD40"/>
    <property type="match status" value="2"/>
</dbReference>
<reference evidence="3" key="1">
    <citation type="journal article" date="2014" name="Int. J. Syst. Evol. Microbiol.">
        <title>Complete genome sequence of Corynebacterium casei LMG S-19264T (=DSM 44701T), isolated from a smear-ripened cheese.</title>
        <authorList>
            <consortium name="US DOE Joint Genome Institute (JGI-PGF)"/>
            <person name="Walter F."/>
            <person name="Albersmeier A."/>
            <person name="Kalinowski J."/>
            <person name="Ruckert C."/>
        </authorList>
    </citation>
    <scope>NUCLEOTIDE SEQUENCE</scope>
    <source>
        <strain evidence="3">CGMCC 4.7403</strain>
    </source>
</reference>
<organism evidence="3 4">
    <name type="scientific">Streptomyces capitiformicae</name>
    <dbReference type="NCBI Taxonomy" id="2014920"/>
    <lineage>
        <taxon>Bacteria</taxon>
        <taxon>Bacillati</taxon>
        <taxon>Actinomycetota</taxon>
        <taxon>Actinomycetes</taxon>
        <taxon>Kitasatosporales</taxon>
        <taxon>Streptomycetaceae</taxon>
        <taxon>Streptomyces</taxon>
    </lineage>
</organism>
<dbReference type="SMART" id="SM00320">
    <property type="entry name" value="WD40"/>
    <property type="match status" value="6"/>
</dbReference>
<dbReference type="InterPro" id="IPR015943">
    <property type="entry name" value="WD40/YVTN_repeat-like_dom_sf"/>
</dbReference>
<dbReference type="PANTHER" id="PTHR19879:SF9">
    <property type="entry name" value="TRANSCRIPTION INITIATION FACTOR TFIID SUBUNIT 5"/>
    <property type="match status" value="1"/>
</dbReference>
<dbReference type="AlphaFoldDB" id="A0A919DHD3"/>
<dbReference type="SUPFAM" id="SSF50978">
    <property type="entry name" value="WD40 repeat-like"/>
    <property type="match status" value="1"/>
</dbReference>